<dbReference type="GO" id="GO:0006351">
    <property type="term" value="P:DNA-templated transcription"/>
    <property type="evidence" value="ECO:0007669"/>
    <property type="project" value="InterPro"/>
</dbReference>
<feature type="domain" description="Xylanolytic transcriptional activator regulatory" evidence="2">
    <location>
        <begin position="183"/>
        <end position="295"/>
    </location>
</feature>
<keyword evidence="4" id="KW-1185">Reference proteome</keyword>
<accession>A0A137NUV8</accession>
<dbReference type="GO" id="GO:0003677">
    <property type="term" value="F:DNA binding"/>
    <property type="evidence" value="ECO:0007669"/>
    <property type="project" value="InterPro"/>
</dbReference>
<reference evidence="3 4" key="1">
    <citation type="journal article" date="2015" name="Genome Biol. Evol.">
        <title>Phylogenomic analyses indicate that early fungi evolved digesting cell walls of algal ancestors of land plants.</title>
        <authorList>
            <person name="Chang Y."/>
            <person name="Wang S."/>
            <person name="Sekimoto S."/>
            <person name="Aerts A.L."/>
            <person name="Choi C."/>
            <person name="Clum A."/>
            <person name="LaButti K.M."/>
            <person name="Lindquist E.A."/>
            <person name="Yee Ngan C."/>
            <person name="Ohm R.A."/>
            <person name="Salamov A.A."/>
            <person name="Grigoriev I.V."/>
            <person name="Spatafora J.W."/>
            <person name="Berbee M.L."/>
        </authorList>
    </citation>
    <scope>NUCLEOTIDE SEQUENCE [LARGE SCALE GENOMIC DNA]</scope>
    <source>
        <strain evidence="3 4">NRRL 28638</strain>
    </source>
</reference>
<evidence type="ECO:0000259" key="2">
    <source>
        <dbReference type="Pfam" id="PF04082"/>
    </source>
</evidence>
<evidence type="ECO:0000256" key="1">
    <source>
        <dbReference type="ARBA" id="ARBA00023242"/>
    </source>
</evidence>
<gene>
    <name evidence="3" type="ORF">CONCODRAFT_11517</name>
</gene>
<organism evidence="3 4">
    <name type="scientific">Conidiobolus coronatus (strain ATCC 28846 / CBS 209.66 / NRRL 28638)</name>
    <name type="common">Delacroixia coronata</name>
    <dbReference type="NCBI Taxonomy" id="796925"/>
    <lineage>
        <taxon>Eukaryota</taxon>
        <taxon>Fungi</taxon>
        <taxon>Fungi incertae sedis</taxon>
        <taxon>Zoopagomycota</taxon>
        <taxon>Entomophthoromycotina</taxon>
        <taxon>Entomophthoromycetes</taxon>
        <taxon>Entomophthorales</taxon>
        <taxon>Ancylistaceae</taxon>
        <taxon>Conidiobolus</taxon>
    </lineage>
</organism>
<dbReference type="Pfam" id="PF04082">
    <property type="entry name" value="Fungal_trans"/>
    <property type="match status" value="1"/>
</dbReference>
<protein>
    <recommendedName>
        <fullName evidence="2">Xylanolytic transcriptional activator regulatory domain-containing protein</fullName>
    </recommendedName>
</protein>
<dbReference type="CDD" id="cd12148">
    <property type="entry name" value="fungal_TF_MHR"/>
    <property type="match status" value="1"/>
</dbReference>
<dbReference type="Proteomes" id="UP000070444">
    <property type="component" value="Unassembled WGS sequence"/>
</dbReference>
<evidence type="ECO:0000313" key="3">
    <source>
        <dbReference type="EMBL" id="KXN66593.1"/>
    </source>
</evidence>
<proteinExistence type="predicted"/>
<dbReference type="AlphaFoldDB" id="A0A137NUV8"/>
<dbReference type="InterPro" id="IPR007219">
    <property type="entry name" value="XnlR_reg_dom"/>
</dbReference>
<keyword evidence="1" id="KW-0539">Nucleus</keyword>
<name>A0A137NUV8_CONC2</name>
<sequence>MNSFNFNSSYKICDKCKKGLSIVGDYVCRGCKPKREYNRTLDKSLSKKYLHKFETKNISSNRSDMLENKFPVMVLYSSKFKILKEMPLPASTKAPLLYFKLYWDQFRDFESFSSFIVNSSQIGTNYFIFSSFEIQQKSNIQFFIQSKIDKLSIILPSADLLLSVPLSRPLQLLTQKSYLDSLIESYFKNVHISIPLFSIHSFNPKTASKHLLAIIYYGGFLFMGHKPSELVGYFNEYVKENIMKAIRSISIQNTISVLLYSFLQLISGNFTLSKSYMAHAIRMGYTLGLHINIPIQDTIQRYNRTKIFYTLNILHVGSCGTEGLCSNMLAEFGEFSIDHTSPLYQIPNSSCSFHYDTKEENILYGLCVDMHSRYSYIQSFAVWNVSICSEDSVEKEFDKYLQKITKCYLKAIVTFNKLSLELPHLKYKIQKHSLQLHLDFSIAKLDLYRILKSKTPKLKPGQITNLLSECCSLLDLVLESKEFKQVYNVYPYTVGLNFIRLYSISNSNQRKIIKTKLTQLLVFLSSRTCSDKLCYLIIKNEYEKITKS</sequence>
<evidence type="ECO:0000313" key="4">
    <source>
        <dbReference type="Proteomes" id="UP000070444"/>
    </source>
</evidence>
<dbReference type="GO" id="GO:0008270">
    <property type="term" value="F:zinc ion binding"/>
    <property type="evidence" value="ECO:0007669"/>
    <property type="project" value="InterPro"/>
</dbReference>
<dbReference type="EMBL" id="KQ964707">
    <property type="protein sequence ID" value="KXN66593.1"/>
    <property type="molecule type" value="Genomic_DNA"/>
</dbReference>